<evidence type="ECO:0000313" key="2">
    <source>
        <dbReference type="EMBL" id="GGD28682.1"/>
    </source>
</evidence>
<keyword evidence="1" id="KW-0472">Membrane</keyword>
<accession>A0ABQ1QL67</accession>
<keyword evidence="3" id="KW-1185">Reference proteome</keyword>
<dbReference type="EMBL" id="BMGI01000001">
    <property type="protein sequence ID" value="GGD28682.1"/>
    <property type="molecule type" value="Genomic_DNA"/>
</dbReference>
<organism evidence="2 3">
    <name type="scientific">Sinisalibacter lacisalsi</name>
    <dbReference type="NCBI Taxonomy" id="1526570"/>
    <lineage>
        <taxon>Bacteria</taxon>
        <taxon>Pseudomonadati</taxon>
        <taxon>Pseudomonadota</taxon>
        <taxon>Alphaproteobacteria</taxon>
        <taxon>Rhodobacterales</taxon>
        <taxon>Roseobacteraceae</taxon>
        <taxon>Sinisalibacter</taxon>
    </lineage>
</organism>
<name>A0ABQ1QL67_9RHOB</name>
<feature type="transmembrane region" description="Helical" evidence="1">
    <location>
        <begin position="29"/>
        <end position="48"/>
    </location>
</feature>
<evidence type="ECO:0000313" key="3">
    <source>
        <dbReference type="Proteomes" id="UP000617355"/>
    </source>
</evidence>
<gene>
    <name evidence="2" type="ORF">GCM10011358_11030</name>
</gene>
<proteinExistence type="predicted"/>
<dbReference type="Proteomes" id="UP000617355">
    <property type="component" value="Unassembled WGS sequence"/>
</dbReference>
<keyword evidence="1" id="KW-1133">Transmembrane helix</keyword>
<evidence type="ECO:0000256" key="1">
    <source>
        <dbReference type="SAM" id="Phobius"/>
    </source>
</evidence>
<keyword evidence="1" id="KW-0812">Transmembrane</keyword>
<sequence>MLGTILIAVLVVTMLGVLPIWGHSRSLGYGPSGTLGLIVLILIALVVTGRL</sequence>
<comment type="caution">
    <text evidence="2">The sequence shown here is derived from an EMBL/GenBank/DDBJ whole genome shotgun (WGS) entry which is preliminary data.</text>
</comment>
<protein>
    <submittedName>
        <fullName evidence="2">DUF3309 domain-containing protein</fullName>
    </submittedName>
</protein>
<dbReference type="Pfam" id="PF11752">
    <property type="entry name" value="DUF3309"/>
    <property type="match status" value="1"/>
</dbReference>
<reference evidence="3" key="1">
    <citation type="journal article" date="2019" name="Int. J. Syst. Evol. Microbiol.">
        <title>The Global Catalogue of Microorganisms (GCM) 10K type strain sequencing project: providing services to taxonomists for standard genome sequencing and annotation.</title>
        <authorList>
            <consortium name="The Broad Institute Genomics Platform"/>
            <consortium name="The Broad Institute Genome Sequencing Center for Infectious Disease"/>
            <person name="Wu L."/>
            <person name="Ma J."/>
        </authorList>
    </citation>
    <scope>NUCLEOTIDE SEQUENCE [LARGE SCALE GENOMIC DNA]</scope>
    <source>
        <strain evidence="3">CGMCC 1.12922</strain>
    </source>
</reference>
<dbReference type="RefSeq" id="WP_188526586.1">
    <property type="nucleotide sequence ID" value="NZ_BMGI01000001.1"/>
</dbReference>
<dbReference type="InterPro" id="IPR021738">
    <property type="entry name" value="DUF3309"/>
</dbReference>